<comment type="catalytic activity">
    <reaction evidence="12 19">
        <text>UDP-N-acetyl-alpha-D-muramoyl-L-alanyl-D-glutamate + meso-2,6-diaminopimelate + ATP = UDP-N-acetyl-alpha-D-muramoyl-L-alanyl-gamma-D-glutamyl-meso-2,6-diaminopimelate + ADP + phosphate + H(+)</text>
        <dbReference type="Rhea" id="RHEA:23676"/>
        <dbReference type="ChEBI" id="CHEBI:15378"/>
        <dbReference type="ChEBI" id="CHEBI:30616"/>
        <dbReference type="ChEBI" id="CHEBI:43474"/>
        <dbReference type="ChEBI" id="CHEBI:57791"/>
        <dbReference type="ChEBI" id="CHEBI:83900"/>
        <dbReference type="ChEBI" id="CHEBI:83905"/>
        <dbReference type="ChEBI" id="CHEBI:456216"/>
        <dbReference type="EC" id="6.3.2.13"/>
    </reaction>
</comment>
<dbReference type="Gene3D" id="3.90.190.20">
    <property type="entry name" value="Mur ligase, C-terminal domain"/>
    <property type="match status" value="1"/>
</dbReference>
<feature type="binding site" evidence="19">
    <location>
        <position position="180"/>
    </location>
    <ligand>
        <name>UDP-N-acetyl-alpha-D-muramoyl-L-alanyl-D-glutamate</name>
        <dbReference type="ChEBI" id="CHEBI:83900"/>
    </ligand>
</feature>
<evidence type="ECO:0000256" key="10">
    <source>
        <dbReference type="ARBA" id="ARBA00023306"/>
    </source>
</evidence>
<dbReference type="GO" id="GO:0009252">
    <property type="term" value="P:peptidoglycan biosynthetic process"/>
    <property type="evidence" value="ECO:0007669"/>
    <property type="project" value="UniProtKB-UniRule"/>
</dbReference>
<evidence type="ECO:0000256" key="13">
    <source>
        <dbReference type="ARBA" id="ARBA00056782"/>
    </source>
</evidence>
<evidence type="ECO:0000256" key="7">
    <source>
        <dbReference type="ARBA" id="ARBA00022840"/>
    </source>
</evidence>
<comment type="pathway">
    <text evidence="1 19 20">Cell wall biogenesis; peptidoglycan biosynthesis.</text>
</comment>
<keyword evidence="7 19" id="KW-0067">ATP-binding</keyword>
<evidence type="ECO:0000256" key="19">
    <source>
        <dbReference type="HAMAP-Rule" id="MF_00208"/>
    </source>
</evidence>
<keyword evidence="5 19" id="KW-0132">Cell division</keyword>
<evidence type="ECO:0000256" key="6">
    <source>
        <dbReference type="ARBA" id="ARBA00022741"/>
    </source>
</evidence>
<feature type="binding site" evidence="19">
    <location>
        <begin position="111"/>
        <end position="117"/>
    </location>
    <ligand>
        <name>ATP</name>
        <dbReference type="ChEBI" id="CHEBI:30616"/>
    </ligand>
</feature>
<dbReference type="GO" id="GO:0005524">
    <property type="term" value="F:ATP binding"/>
    <property type="evidence" value="ECO:0007669"/>
    <property type="project" value="UniProtKB-UniRule"/>
</dbReference>
<evidence type="ECO:0000256" key="14">
    <source>
        <dbReference type="ARBA" id="ARBA00066633"/>
    </source>
</evidence>
<dbReference type="InterPro" id="IPR000713">
    <property type="entry name" value="Mur_ligase_N"/>
</dbReference>
<keyword evidence="4 19" id="KW-0436">Ligase</keyword>
<feature type="domain" description="Mur ligase N-terminal catalytic" evidence="21">
    <location>
        <begin position="25"/>
        <end position="97"/>
    </location>
</feature>
<dbReference type="Pfam" id="PF08245">
    <property type="entry name" value="Mur_ligase_M"/>
    <property type="match status" value="1"/>
</dbReference>
<dbReference type="InterPro" id="IPR036565">
    <property type="entry name" value="Mur-like_cat_sf"/>
</dbReference>
<proteinExistence type="inferred from homology"/>
<evidence type="ECO:0000256" key="4">
    <source>
        <dbReference type="ARBA" id="ARBA00022598"/>
    </source>
</evidence>
<evidence type="ECO:0000256" key="18">
    <source>
        <dbReference type="ARBA" id="ARBA00081560"/>
    </source>
</evidence>
<dbReference type="InterPro" id="IPR035911">
    <property type="entry name" value="MurE/MurF_N"/>
</dbReference>
<comment type="subcellular location">
    <subcellularLocation>
        <location evidence="19 20">Cytoplasm</location>
    </subcellularLocation>
</comment>
<dbReference type="SUPFAM" id="SSF53244">
    <property type="entry name" value="MurD-like peptide ligases, peptide-binding domain"/>
    <property type="match status" value="1"/>
</dbReference>
<dbReference type="SUPFAM" id="SSF63418">
    <property type="entry name" value="MurE/MurF N-terminal domain"/>
    <property type="match status" value="1"/>
</dbReference>
<feature type="modified residue" description="N6-carboxylysine" evidence="19">
    <location>
        <position position="220"/>
    </location>
</feature>
<evidence type="ECO:0000313" key="25">
    <source>
        <dbReference type="Proteomes" id="UP001169242"/>
    </source>
</evidence>
<sequence length="483" mass="53685">MKLITLLKDISYDLIMGQPNQEVDSIIYDSRIKTTNGLFIAIKGFSTDGHKYIDAAIENGAKTIVVEDEVEIKKEGITVIKVDNTRTVMARLAVNFYDNPSKKLSLVGVTGTNGKTSITFLLGQLLEAYNKKIGIIGTIENRIGSTILKSQHTTPESADLQKLLATMVDEEVSHCLMEVSSHALALHRVDECAFKVGMFTNLTQDHLDFHKTMDEYAKAKALLFNRCEVGILNEDSEYVQVMKENATCKVITYGIDHPADYRASDIHITAQGVTYTLTTDEGTFKVEIPIPGKFTVYNTLAVICAARQLGLSMDFIVEHLKGVKGVPGRVQSFTSPKGYSVLVDYAHTPDGLENVLETIKQFAKGRIITVFGCGGDRDNTKRPLMGEVAAKYSDEVIITSDNPRSEDPFAILDQVEVGVKRHQVDYIKMEDRKEAIYHALNRAGKDDVVLIAGKGHENYQILKERIIHFDDSEIVRAFIQGEE</sequence>
<feature type="binding site" evidence="19">
    <location>
        <begin position="401"/>
        <end position="404"/>
    </location>
    <ligand>
        <name>meso-2,6-diaminopimelate</name>
        <dbReference type="ChEBI" id="CHEBI:57791"/>
    </ligand>
</feature>
<keyword evidence="8 19" id="KW-0133">Cell shape</keyword>
<dbReference type="Pfam" id="PF01225">
    <property type="entry name" value="Mur_ligase"/>
    <property type="match status" value="1"/>
</dbReference>
<keyword evidence="19" id="KW-0460">Magnesium</keyword>
<evidence type="ECO:0000256" key="11">
    <source>
        <dbReference type="ARBA" id="ARBA00023316"/>
    </source>
</evidence>
<evidence type="ECO:0000256" key="15">
    <source>
        <dbReference type="ARBA" id="ARBA00072883"/>
    </source>
</evidence>
<feature type="binding site" evidence="19">
    <location>
        <begin position="153"/>
        <end position="154"/>
    </location>
    <ligand>
        <name>UDP-N-acetyl-alpha-D-muramoyl-L-alanyl-D-glutamate</name>
        <dbReference type="ChEBI" id="CHEBI:83900"/>
    </ligand>
</feature>
<dbReference type="PROSITE" id="PS01011">
    <property type="entry name" value="FOLYLPOLYGLU_SYNT_1"/>
    <property type="match status" value="1"/>
</dbReference>
<evidence type="ECO:0000256" key="20">
    <source>
        <dbReference type="RuleBase" id="RU004135"/>
    </source>
</evidence>
<dbReference type="EC" id="6.3.2.13" evidence="14 19"/>
<evidence type="ECO:0000256" key="3">
    <source>
        <dbReference type="ARBA" id="ARBA00022490"/>
    </source>
</evidence>
<comment type="similarity">
    <text evidence="2 19">Belongs to the MurCDEF family. MurE subfamily.</text>
</comment>
<feature type="binding site" evidence="19">
    <location>
        <position position="30"/>
    </location>
    <ligand>
        <name>UDP-N-acetyl-alpha-D-muramoyl-L-alanyl-D-glutamate</name>
        <dbReference type="ChEBI" id="CHEBI:83900"/>
    </ligand>
</feature>
<keyword evidence="9 19" id="KW-0573">Peptidoglycan synthesis</keyword>
<feature type="domain" description="Mur ligase C-terminal" evidence="22">
    <location>
        <begin position="328"/>
        <end position="455"/>
    </location>
</feature>
<dbReference type="Proteomes" id="UP001169242">
    <property type="component" value="Unassembled WGS sequence"/>
</dbReference>
<evidence type="ECO:0000259" key="23">
    <source>
        <dbReference type="Pfam" id="PF08245"/>
    </source>
</evidence>
<feature type="short sequence motif" description="Meso-diaminopimelate recognition motif" evidence="19">
    <location>
        <begin position="401"/>
        <end position="404"/>
    </location>
</feature>
<dbReference type="GO" id="GO:0071555">
    <property type="term" value="P:cell wall organization"/>
    <property type="evidence" value="ECO:0007669"/>
    <property type="project" value="UniProtKB-KW"/>
</dbReference>
<name>A0AA42J1G5_9FIRM</name>
<keyword evidence="6 19" id="KW-0547">Nucleotide-binding</keyword>
<gene>
    <name evidence="19" type="primary">murE</name>
    <name evidence="24" type="ORF">PBV87_13330</name>
</gene>
<dbReference type="HAMAP" id="MF_00208">
    <property type="entry name" value="MurE"/>
    <property type="match status" value="1"/>
</dbReference>
<feature type="binding site" evidence="19">
    <location>
        <position position="453"/>
    </location>
    <ligand>
        <name>meso-2,6-diaminopimelate</name>
        <dbReference type="ChEBI" id="CHEBI:57791"/>
    </ligand>
</feature>
<feature type="domain" description="Mur ligase central" evidence="23">
    <location>
        <begin position="109"/>
        <end position="306"/>
    </location>
</feature>
<organism evidence="24 25">
    <name type="scientific">Holtiella tumoricola</name>
    <dbReference type="NCBI Taxonomy" id="3018743"/>
    <lineage>
        <taxon>Bacteria</taxon>
        <taxon>Bacillati</taxon>
        <taxon>Bacillota</taxon>
        <taxon>Clostridia</taxon>
        <taxon>Lachnospirales</taxon>
        <taxon>Cellulosilyticaceae</taxon>
        <taxon>Holtiella</taxon>
    </lineage>
</organism>
<dbReference type="PANTHER" id="PTHR23135:SF4">
    <property type="entry name" value="UDP-N-ACETYLMURAMOYL-L-ALANYL-D-GLUTAMATE--2,6-DIAMINOPIMELATE LIGASE MURE HOMOLOG, CHLOROPLASTIC"/>
    <property type="match status" value="1"/>
</dbReference>
<feature type="binding site" evidence="19">
    <location>
        <position position="188"/>
    </location>
    <ligand>
        <name>UDP-N-acetyl-alpha-D-muramoyl-L-alanyl-D-glutamate</name>
        <dbReference type="ChEBI" id="CHEBI:83900"/>
    </ligand>
</feature>
<reference evidence="24" key="1">
    <citation type="journal article" date="2023" name="Int. J. Syst. Evol. Microbiol.">
        <title>&lt;i&gt;Holtiella tumoricola&lt;/i&gt; gen. nov. sp. nov., isolated from a human clinical sample.</title>
        <authorList>
            <person name="Allen-Vercoe E."/>
            <person name="Daigneault M.C."/>
            <person name="Vancuren S.J."/>
            <person name="Cochrane K."/>
            <person name="O'Neal L.L."/>
            <person name="Sankaranarayanan K."/>
            <person name="Lawson P.A."/>
        </authorList>
    </citation>
    <scope>NUCLEOTIDE SEQUENCE</scope>
    <source>
        <strain evidence="24">CC70A</strain>
    </source>
</reference>
<dbReference type="NCBIfam" id="NF001126">
    <property type="entry name" value="PRK00139.1-4"/>
    <property type="match status" value="1"/>
</dbReference>
<evidence type="ECO:0000256" key="5">
    <source>
        <dbReference type="ARBA" id="ARBA00022618"/>
    </source>
</evidence>
<dbReference type="AlphaFoldDB" id="A0AA42J1G5"/>
<comment type="caution">
    <text evidence="24">The sequence shown here is derived from an EMBL/GenBank/DDBJ whole genome shotgun (WGS) entry which is preliminary data.</text>
</comment>
<evidence type="ECO:0000259" key="22">
    <source>
        <dbReference type="Pfam" id="PF02875"/>
    </source>
</evidence>
<dbReference type="Gene3D" id="3.40.1190.10">
    <property type="entry name" value="Mur-like, catalytic domain"/>
    <property type="match status" value="1"/>
</dbReference>
<evidence type="ECO:0000256" key="2">
    <source>
        <dbReference type="ARBA" id="ARBA00005898"/>
    </source>
</evidence>
<comment type="cofactor">
    <cofactor evidence="19">
        <name>Mg(2+)</name>
        <dbReference type="ChEBI" id="CHEBI:18420"/>
    </cofactor>
</comment>
<dbReference type="NCBIfam" id="NF001124">
    <property type="entry name" value="PRK00139.1-2"/>
    <property type="match status" value="1"/>
</dbReference>
<dbReference type="Pfam" id="PF02875">
    <property type="entry name" value="Mur_ligase_C"/>
    <property type="match status" value="1"/>
</dbReference>
<keyword evidence="11 19" id="KW-0961">Cell wall biogenesis/degradation</keyword>
<evidence type="ECO:0000313" key="24">
    <source>
        <dbReference type="EMBL" id="MDA3732469.1"/>
    </source>
</evidence>
<dbReference type="EMBL" id="JAQIFT010000048">
    <property type="protein sequence ID" value="MDA3732469.1"/>
    <property type="molecule type" value="Genomic_DNA"/>
</dbReference>
<evidence type="ECO:0000256" key="12">
    <source>
        <dbReference type="ARBA" id="ARBA00050251"/>
    </source>
</evidence>
<dbReference type="InterPro" id="IPR036615">
    <property type="entry name" value="Mur_ligase_C_dom_sf"/>
</dbReference>
<protein>
    <recommendedName>
        <fullName evidence="15 19">UDP-N-acetylmuramoyl-L-alanyl-D-glutamate--2,6-diaminopimelate ligase</fullName>
        <ecNumber evidence="14 19">6.3.2.13</ecNumber>
    </recommendedName>
    <alternativeName>
        <fullName evidence="16 19">Meso-A2pm-adding enzyme</fullName>
    </alternativeName>
    <alternativeName>
        <fullName evidence="17 19">Meso-diaminopimelate-adding enzyme</fullName>
    </alternativeName>
    <alternativeName>
        <fullName evidence="18 19">UDP-MurNAc-L-Ala-D-Glu:meso-diaminopimelate ligase</fullName>
    </alternativeName>
    <alternativeName>
        <fullName evidence="19">UDP-MurNAc-tripeptide synthetase</fullName>
    </alternativeName>
    <alternativeName>
        <fullName evidence="19">UDP-N-acetylmuramyl-tripeptide synthetase</fullName>
    </alternativeName>
</protein>
<comment type="PTM">
    <text evidence="19">Carboxylation is probably crucial for Mg(2+) binding and, consequently, for the gamma-phosphate positioning of ATP.</text>
</comment>
<dbReference type="GO" id="GO:0004326">
    <property type="term" value="F:tetrahydrofolylpolyglutamate synthase activity"/>
    <property type="evidence" value="ECO:0007669"/>
    <property type="project" value="InterPro"/>
</dbReference>
<evidence type="ECO:0000256" key="17">
    <source>
        <dbReference type="ARBA" id="ARBA00076158"/>
    </source>
</evidence>
<dbReference type="InterPro" id="IPR005761">
    <property type="entry name" value="UDP-N-AcMur-Glu-dNH2Pim_ligase"/>
</dbReference>
<keyword evidence="3 19" id="KW-0963">Cytoplasm</keyword>
<dbReference type="InterPro" id="IPR013221">
    <property type="entry name" value="Mur_ligase_cen"/>
</dbReference>
<dbReference type="NCBIfam" id="TIGR01085">
    <property type="entry name" value="murE"/>
    <property type="match status" value="1"/>
</dbReference>
<dbReference type="RefSeq" id="WP_053985164.1">
    <property type="nucleotide sequence ID" value="NZ_JAQIFT010000048.1"/>
</dbReference>
<keyword evidence="10 19" id="KW-0131">Cell cycle</keyword>
<dbReference type="InterPro" id="IPR004101">
    <property type="entry name" value="Mur_ligase_C"/>
</dbReference>
<dbReference type="GO" id="GO:0008360">
    <property type="term" value="P:regulation of cell shape"/>
    <property type="evidence" value="ECO:0007669"/>
    <property type="project" value="UniProtKB-KW"/>
</dbReference>
<evidence type="ECO:0000259" key="21">
    <source>
        <dbReference type="Pfam" id="PF01225"/>
    </source>
</evidence>
<accession>A0AA42J1G5</accession>
<dbReference type="InterPro" id="IPR018109">
    <property type="entry name" value="Folylpolyglutamate_synth_CS"/>
</dbReference>
<evidence type="ECO:0000256" key="1">
    <source>
        <dbReference type="ARBA" id="ARBA00004752"/>
    </source>
</evidence>
<dbReference type="GO" id="GO:0005737">
    <property type="term" value="C:cytoplasm"/>
    <property type="evidence" value="ECO:0007669"/>
    <property type="project" value="UniProtKB-SubCell"/>
</dbReference>
<dbReference type="GO" id="GO:0051301">
    <property type="term" value="P:cell division"/>
    <property type="evidence" value="ECO:0007669"/>
    <property type="project" value="UniProtKB-KW"/>
</dbReference>
<evidence type="ECO:0000256" key="16">
    <source>
        <dbReference type="ARBA" id="ARBA00075482"/>
    </source>
</evidence>
<feature type="binding site" evidence="19">
    <location>
        <position position="457"/>
    </location>
    <ligand>
        <name>meso-2,6-diaminopimelate</name>
        <dbReference type="ChEBI" id="CHEBI:57791"/>
    </ligand>
</feature>
<feature type="binding site" evidence="19">
    <location>
        <position position="377"/>
    </location>
    <ligand>
        <name>meso-2,6-diaminopimelate</name>
        <dbReference type="ChEBI" id="CHEBI:57791"/>
    </ligand>
</feature>
<dbReference type="SUPFAM" id="SSF53623">
    <property type="entry name" value="MurD-like peptide ligases, catalytic domain"/>
    <property type="match status" value="1"/>
</dbReference>
<keyword evidence="25" id="KW-1185">Reference proteome</keyword>
<evidence type="ECO:0000256" key="9">
    <source>
        <dbReference type="ARBA" id="ARBA00022984"/>
    </source>
</evidence>
<dbReference type="FunFam" id="3.90.190.20:FF:000006">
    <property type="entry name" value="UDP-N-acetylmuramoyl-L-alanyl-D-glutamate--2,6-diaminopimelate ligase"/>
    <property type="match status" value="1"/>
</dbReference>
<dbReference type="GO" id="GO:0000287">
    <property type="term" value="F:magnesium ion binding"/>
    <property type="evidence" value="ECO:0007669"/>
    <property type="project" value="UniProtKB-UniRule"/>
</dbReference>
<dbReference type="Gene3D" id="3.40.1390.10">
    <property type="entry name" value="MurE/MurF, N-terminal domain"/>
    <property type="match status" value="1"/>
</dbReference>
<comment type="function">
    <text evidence="13 19">Catalyzes the addition of meso-diaminopimelic acid to the nucleotide precursor UDP-N-acetylmuramoyl-L-alanyl-D-glutamate (UMAG) in the biosynthesis of bacterial cell-wall peptidoglycan.</text>
</comment>
<dbReference type="PANTHER" id="PTHR23135">
    <property type="entry name" value="MUR LIGASE FAMILY MEMBER"/>
    <property type="match status" value="1"/>
</dbReference>
<evidence type="ECO:0000256" key="8">
    <source>
        <dbReference type="ARBA" id="ARBA00022960"/>
    </source>
</evidence>
<comment type="caution">
    <text evidence="19">Lacks conserved residue(s) required for the propagation of feature annotation.</text>
</comment>
<dbReference type="GO" id="GO:0008765">
    <property type="term" value="F:UDP-N-acetylmuramoylalanyl-D-glutamate-2,6-diaminopimelate ligase activity"/>
    <property type="evidence" value="ECO:0007669"/>
    <property type="project" value="UniProtKB-UniRule"/>
</dbReference>